<protein>
    <submittedName>
        <fullName evidence="1">Uncharacterized protein</fullName>
    </submittedName>
</protein>
<name>A0A8J2XPK3_9GAMM</name>
<evidence type="ECO:0000313" key="2">
    <source>
        <dbReference type="Proteomes" id="UP000619743"/>
    </source>
</evidence>
<keyword evidence="2" id="KW-1185">Reference proteome</keyword>
<gene>
    <name evidence="1" type="ORF">GCM10011369_23410</name>
</gene>
<reference evidence="2" key="1">
    <citation type="journal article" date="2019" name="Int. J. Syst. Evol. Microbiol.">
        <title>The Global Catalogue of Microorganisms (GCM) 10K type strain sequencing project: providing services to taxonomists for standard genome sequencing and annotation.</title>
        <authorList>
            <consortium name="The Broad Institute Genomics Platform"/>
            <consortium name="The Broad Institute Genome Sequencing Center for Infectious Disease"/>
            <person name="Wu L."/>
            <person name="Ma J."/>
        </authorList>
    </citation>
    <scope>NUCLEOTIDE SEQUENCE [LARGE SCALE GENOMIC DNA]</scope>
    <source>
        <strain evidence="2">CGMCC 1.10130</strain>
    </source>
</reference>
<organism evidence="1 2">
    <name type="scientific">Neiella marina</name>
    <dbReference type="NCBI Taxonomy" id="508461"/>
    <lineage>
        <taxon>Bacteria</taxon>
        <taxon>Pseudomonadati</taxon>
        <taxon>Pseudomonadota</taxon>
        <taxon>Gammaproteobacteria</taxon>
        <taxon>Alteromonadales</taxon>
        <taxon>Echinimonadaceae</taxon>
        <taxon>Neiella</taxon>
    </lineage>
</organism>
<dbReference type="RefSeq" id="WP_188708221.1">
    <property type="nucleotide sequence ID" value="NZ_BMDX01000011.1"/>
</dbReference>
<dbReference type="Pfam" id="PF06763">
    <property type="entry name" value="Minor_tail_Z"/>
    <property type="match status" value="1"/>
</dbReference>
<sequence>MARINLNYNEIAKGMAKLNQDFKKQGKAGDKAVQNVLNRGLTSVRKSAVKQAATEIGIPQKPLKRRFKWRRAKPGNLQVTITARTRGINAINAGAKPTETGYAKGPYEWQGAFRVNSRYGVPIAVQRYGKKRYPLKPAEIGSKFVYREVQRGLDTAASHFQRVVYSREMAKEIRKQHRKLLDK</sequence>
<evidence type="ECO:0000313" key="1">
    <source>
        <dbReference type="EMBL" id="GGA80771.1"/>
    </source>
</evidence>
<proteinExistence type="predicted"/>
<comment type="caution">
    <text evidence="1">The sequence shown here is derived from an EMBL/GenBank/DDBJ whole genome shotgun (WGS) entry which is preliminary data.</text>
</comment>
<accession>A0A8J2XPK3</accession>
<dbReference type="EMBL" id="BMDX01000011">
    <property type="protein sequence ID" value="GGA80771.1"/>
    <property type="molecule type" value="Genomic_DNA"/>
</dbReference>
<dbReference type="InterPro" id="IPR010633">
    <property type="entry name" value="Phage_lambda_GpZ"/>
</dbReference>
<dbReference type="AlphaFoldDB" id="A0A8J2XPK3"/>
<dbReference type="Proteomes" id="UP000619743">
    <property type="component" value="Unassembled WGS sequence"/>
</dbReference>